<feature type="non-terminal residue" evidence="2">
    <location>
        <position position="144"/>
    </location>
</feature>
<reference evidence="2" key="2">
    <citation type="submission" date="2023-04" db="EMBL/GenBank/DDBJ databases">
        <authorList>
            <person name="Bu L."/>
            <person name="Lu L."/>
            <person name="Laidemitt M.R."/>
            <person name="Zhang S.M."/>
            <person name="Mutuku M."/>
            <person name="Mkoji G."/>
            <person name="Steinauer M."/>
            <person name="Loker E.S."/>
        </authorList>
    </citation>
    <scope>NUCLEOTIDE SEQUENCE</scope>
    <source>
        <strain evidence="2">KasaAsao</strain>
        <tissue evidence="2">Whole Snail</tissue>
    </source>
</reference>
<evidence type="ECO:0000313" key="3">
    <source>
        <dbReference type="Proteomes" id="UP001233172"/>
    </source>
</evidence>
<dbReference type="AlphaFoldDB" id="A0AAD8AWJ4"/>
<evidence type="ECO:0000313" key="2">
    <source>
        <dbReference type="EMBL" id="KAK0043721.1"/>
    </source>
</evidence>
<dbReference type="PANTHER" id="PTHR32170:SF3">
    <property type="entry name" value="PROTEASOME ACTIVATOR COMPLEX SUBUNIT 4"/>
    <property type="match status" value="1"/>
</dbReference>
<evidence type="ECO:0000259" key="1">
    <source>
        <dbReference type="Pfam" id="PF23096"/>
    </source>
</evidence>
<dbReference type="InterPro" id="IPR055455">
    <property type="entry name" value="HEAT_PSME4"/>
</dbReference>
<organism evidence="2 3">
    <name type="scientific">Biomphalaria pfeifferi</name>
    <name type="common">Bloodfluke planorb</name>
    <name type="synonym">Freshwater snail</name>
    <dbReference type="NCBI Taxonomy" id="112525"/>
    <lineage>
        <taxon>Eukaryota</taxon>
        <taxon>Metazoa</taxon>
        <taxon>Spiralia</taxon>
        <taxon>Lophotrochozoa</taxon>
        <taxon>Mollusca</taxon>
        <taxon>Gastropoda</taxon>
        <taxon>Heterobranchia</taxon>
        <taxon>Euthyneura</taxon>
        <taxon>Panpulmonata</taxon>
        <taxon>Hygrophila</taxon>
        <taxon>Lymnaeoidea</taxon>
        <taxon>Planorbidae</taxon>
        <taxon>Biomphalaria</taxon>
    </lineage>
</organism>
<gene>
    <name evidence="2" type="ORF">Bpfe_026982</name>
</gene>
<dbReference type="Proteomes" id="UP001233172">
    <property type="component" value="Unassembled WGS sequence"/>
</dbReference>
<dbReference type="GO" id="GO:0000502">
    <property type="term" value="C:proteasome complex"/>
    <property type="evidence" value="ECO:0007669"/>
    <property type="project" value="UniProtKB-KW"/>
</dbReference>
<dbReference type="GO" id="GO:0005829">
    <property type="term" value="C:cytosol"/>
    <property type="evidence" value="ECO:0007669"/>
    <property type="project" value="TreeGrafter"/>
</dbReference>
<keyword evidence="2" id="KW-0647">Proteasome</keyword>
<dbReference type="EMBL" id="JASAOG010000213">
    <property type="protein sequence ID" value="KAK0043721.1"/>
    <property type="molecule type" value="Genomic_DNA"/>
</dbReference>
<keyword evidence="3" id="KW-1185">Reference proteome</keyword>
<dbReference type="GO" id="GO:0010499">
    <property type="term" value="P:proteasomal ubiquitin-independent protein catabolic process"/>
    <property type="evidence" value="ECO:0007669"/>
    <property type="project" value="TreeGrafter"/>
</dbReference>
<sequence length="144" mass="17170">LKMLNRSNFELTIRHLDILKDLLELSVSRYKTLENLWLWITPLLEHALNNITLETDSSWTCFFFYICNNRAPQRLQWLYRLLLKNPVNGDGGSFWGFFIRKTHFYLSCYPYLLRFVINISSTVRLYNCSSVLLYILTSLNNSFL</sequence>
<dbReference type="InterPro" id="IPR035309">
    <property type="entry name" value="PSME4"/>
</dbReference>
<feature type="domain" description="Proteasome activator complex subunit 4-like HEAT repeat-like" evidence="1">
    <location>
        <begin position="28"/>
        <end position="85"/>
    </location>
</feature>
<dbReference type="PANTHER" id="PTHR32170">
    <property type="entry name" value="PROTEASOME ACTIVATOR COMPLEX SUBUNIT 4"/>
    <property type="match status" value="1"/>
</dbReference>
<dbReference type="GO" id="GO:0016504">
    <property type="term" value="F:peptidase activator activity"/>
    <property type="evidence" value="ECO:0007669"/>
    <property type="project" value="InterPro"/>
</dbReference>
<comment type="caution">
    <text evidence="2">The sequence shown here is derived from an EMBL/GenBank/DDBJ whole genome shotgun (WGS) entry which is preliminary data.</text>
</comment>
<reference evidence="2" key="1">
    <citation type="journal article" date="2023" name="PLoS Negl. Trop. Dis.">
        <title>A genome sequence for Biomphalaria pfeifferi, the major vector snail for the human-infecting parasite Schistosoma mansoni.</title>
        <authorList>
            <person name="Bu L."/>
            <person name="Lu L."/>
            <person name="Laidemitt M.R."/>
            <person name="Zhang S.M."/>
            <person name="Mutuku M."/>
            <person name="Mkoji G."/>
            <person name="Steinauer M."/>
            <person name="Loker E.S."/>
        </authorList>
    </citation>
    <scope>NUCLEOTIDE SEQUENCE</scope>
    <source>
        <strain evidence="2">KasaAsao</strain>
    </source>
</reference>
<proteinExistence type="predicted"/>
<protein>
    <submittedName>
        <fullName evidence="2">Proteasome activator complex subunit 4</fullName>
    </submittedName>
</protein>
<dbReference type="Pfam" id="PF23096">
    <property type="entry name" value="HEAT_PSME4"/>
    <property type="match status" value="1"/>
</dbReference>
<dbReference type="GO" id="GO:0005634">
    <property type="term" value="C:nucleus"/>
    <property type="evidence" value="ECO:0007669"/>
    <property type="project" value="TreeGrafter"/>
</dbReference>
<accession>A0AAD8AWJ4</accession>
<dbReference type="GO" id="GO:0070628">
    <property type="term" value="F:proteasome binding"/>
    <property type="evidence" value="ECO:0007669"/>
    <property type="project" value="InterPro"/>
</dbReference>
<name>A0AAD8AWJ4_BIOPF</name>